<comment type="similarity">
    <text evidence="5">Belongs to the GatB/GatE family. GatB subfamily.</text>
</comment>
<dbReference type="GO" id="GO:0016740">
    <property type="term" value="F:transferase activity"/>
    <property type="evidence" value="ECO:0007669"/>
    <property type="project" value="UniProtKB-KW"/>
</dbReference>
<dbReference type="OrthoDB" id="1722066at2759"/>
<dbReference type="GO" id="GO:0032543">
    <property type="term" value="P:mitochondrial translation"/>
    <property type="evidence" value="ECO:0007669"/>
    <property type="project" value="UniProtKB-UniRule"/>
</dbReference>
<dbReference type="InterPro" id="IPR014746">
    <property type="entry name" value="Gln_synth/guanido_kin_cat_dom"/>
</dbReference>
<name>A0A3M7SPV0_BRAPC</name>
<proteinExistence type="inferred from homology"/>
<keyword evidence="3 5" id="KW-0067">ATP-binding</keyword>
<comment type="function">
    <text evidence="5">Allows the formation of correctly charged Gln-tRNA(Gln) through the transamidation of misacylated Glu-tRNA(Gln) in the mitochondria. The reaction takes place in the presence of glutamine and ATP through an activated gamma-phospho-Glu-tRNA(Gln).</text>
</comment>
<dbReference type="InterPro" id="IPR006075">
    <property type="entry name" value="Asn/Gln-tRNA_Trfase_suB/E_cat"/>
</dbReference>
<dbReference type="GO" id="GO:0005524">
    <property type="term" value="F:ATP binding"/>
    <property type="evidence" value="ECO:0007669"/>
    <property type="project" value="UniProtKB-KW"/>
</dbReference>
<evidence type="ECO:0000256" key="4">
    <source>
        <dbReference type="ARBA" id="ARBA00022917"/>
    </source>
</evidence>
<dbReference type="GO" id="GO:0050567">
    <property type="term" value="F:glutaminyl-tRNA synthase (glutamine-hydrolyzing) activity"/>
    <property type="evidence" value="ECO:0007669"/>
    <property type="project" value="UniProtKB-UniRule"/>
</dbReference>
<dbReference type="Proteomes" id="UP000276133">
    <property type="component" value="Unassembled WGS sequence"/>
</dbReference>
<comment type="subunit">
    <text evidence="5">Subunit of the heterotrimeric GatCAB amidotransferase (AdT) complex, composed of A, B and C subunits.</text>
</comment>
<feature type="domain" description="Asn/Gln amidotransferase" evidence="6">
    <location>
        <begin position="421"/>
        <end position="580"/>
    </location>
</feature>
<protein>
    <recommendedName>
        <fullName evidence="5">Glutamyl-tRNA(Gln) amidotransferase subunit B, mitochondrial</fullName>
        <shortName evidence="5">Glu-AdT subunit B</shortName>
        <ecNumber evidence="5">6.3.5.-</ecNumber>
    </recommendedName>
</protein>
<dbReference type="AlphaFoldDB" id="A0A3M7SPV0"/>
<dbReference type="PANTHER" id="PTHR11659:SF0">
    <property type="entry name" value="GLUTAMYL-TRNA(GLN) AMIDOTRANSFERASE SUBUNIT B, MITOCHONDRIAL"/>
    <property type="match status" value="1"/>
</dbReference>
<keyword evidence="4 5" id="KW-0648">Protein biosynthesis</keyword>
<dbReference type="SMART" id="SM00845">
    <property type="entry name" value="GatB_Yqey"/>
    <property type="match status" value="1"/>
</dbReference>
<dbReference type="Pfam" id="PF02637">
    <property type="entry name" value="GatB_Yqey"/>
    <property type="match status" value="1"/>
</dbReference>
<dbReference type="GO" id="GO:0005739">
    <property type="term" value="C:mitochondrion"/>
    <property type="evidence" value="ECO:0007669"/>
    <property type="project" value="UniProtKB-SubCell"/>
</dbReference>
<evidence type="ECO:0000256" key="5">
    <source>
        <dbReference type="HAMAP-Rule" id="MF_03147"/>
    </source>
</evidence>
<comment type="subcellular location">
    <subcellularLocation>
        <location evidence="5">Mitochondrion</location>
    </subcellularLocation>
</comment>
<keyword evidence="8" id="KW-1185">Reference proteome</keyword>
<keyword evidence="2 5" id="KW-0547">Nucleotide-binding</keyword>
<dbReference type="Pfam" id="PF02934">
    <property type="entry name" value="GatB_N"/>
    <property type="match status" value="1"/>
</dbReference>
<evidence type="ECO:0000259" key="6">
    <source>
        <dbReference type="SMART" id="SM00845"/>
    </source>
</evidence>
<evidence type="ECO:0000256" key="2">
    <source>
        <dbReference type="ARBA" id="ARBA00022741"/>
    </source>
</evidence>
<evidence type="ECO:0000256" key="3">
    <source>
        <dbReference type="ARBA" id="ARBA00022840"/>
    </source>
</evidence>
<dbReference type="InterPro" id="IPR017958">
    <property type="entry name" value="Gln-tRNA_amidoTrfase_suB_CS"/>
</dbReference>
<dbReference type="InterPro" id="IPR017959">
    <property type="entry name" value="Asn/Gln-tRNA_amidoTrfase_suB/E"/>
</dbReference>
<evidence type="ECO:0000256" key="1">
    <source>
        <dbReference type="ARBA" id="ARBA00022598"/>
    </source>
</evidence>
<dbReference type="STRING" id="10195.A0A3M7SPV0"/>
<keyword evidence="5" id="KW-0496">Mitochondrion</keyword>
<dbReference type="GO" id="GO:0030956">
    <property type="term" value="C:glutamyl-tRNA(Gln) amidotransferase complex"/>
    <property type="evidence" value="ECO:0007669"/>
    <property type="project" value="UniProtKB-UniRule"/>
</dbReference>
<dbReference type="HAMAP" id="MF_00121">
    <property type="entry name" value="GatB"/>
    <property type="match status" value="1"/>
</dbReference>
<dbReference type="EC" id="6.3.5.-" evidence="5"/>
<organism evidence="7 8">
    <name type="scientific">Brachionus plicatilis</name>
    <name type="common">Marine rotifer</name>
    <name type="synonym">Brachionus muelleri</name>
    <dbReference type="NCBI Taxonomy" id="10195"/>
    <lineage>
        <taxon>Eukaryota</taxon>
        <taxon>Metazoa</taxon>
        <taxon>Spiralia</taxon>
        <taxon>Gnathifera</taxon>
        <taxon>Rotifera</taxon>
        <taxon>Eurotatoria</taxon>
        <taxon>Monogononta</taxon>
        <taxon>Pseudotrocha</taxon>
        <taxon>Ploima</taxon>
        <taxon>Brachionidae</taxon>
        <taxon>Brachionus</taxon>
    </lineage>
</organism>
<evidence type="ECO:0000313" key="7">
    <source>
        <dbReference type="EMBL" id="RNA37640.1"/>
    </source>
</evidence>
<keyword evidence="7" id="KW-0808">Transferase</keyword>
<dbReference type="InterPro" id="IPR004413">
    <property type="entry name" value="GatB"/>
</dbReference>
<dbReference type="InterPro" id="IPR018027">
    <property type="entry name" value="Asn/Gln_amidotransferase"/>
</dbReference>
<dbReference type="EMBL" id="REGN01001010">
    <property type="protein sequence ID" value="RNA37640.1"/>
    <property type="molecule type" value="Genomic_DNA"/>
</dbReference>
<sequence>MLSLFHTKKSFTRAFFSQIRSISEAIEFNDPELKVKIGLEIHARILSKTKLFSDADCFDLTNTPVNKNVGFFDAAFPGTMPALNRRGIEAGLLTALALNCDINVMSYFERKHYFYADLPAGYQITQQRNPIAQNGYFKYPVVNPKTHKLSYNNCKIKRIQLEHDSARSLQIDDVFLKLNKKQKLPENTLLIDLNRAGMGLMEIVTDPDFESAFECYSFARELALTLKSIGTCDAQMGEGGFRVDVNVSVHEIDKSSDPPIVLPGTRVELKNLSSFNAILKGTEYEIKRQREMIRKKQPILLETRTYDSIKGITISLRSKENQYDYRFMPEPNLLPLIVYSTHLKPNLDTLKCDNNKQLCLSHEFFEKLHSFKNQPEFYCDFDKVKDQFEHKDLPDKRRMFLVNKYGMTHEIAFIFVANNLDYIIKKLISHRNITKEDLKLYTRVLLTEYLNQVNENPDLEKIDFELQCAKIQSFIVLIKNKKISRRIWLSFFKKLFDFKNLNKLAHELAKDEDLYVITDGQLIQSTINKVFEQNPKATNEYKMKDKKRKKIFDFFVGQVHKELRNIAEPELVEELVLKNLKNLIY</sequence>
<dbReference type="GO" id="GO:0070681">
    <property type="term" value="P:glutaminyl-tRNAGln biosynthesis via transamidation"/>
    <property type="evidence" value="ECO:0007669"/>
    <property type="project" value="UniProtKB-UniRule"/>
</dbReference>
<dbReference type="SUPFAM" id="SSF55931">
    <property type="entry name" value="Glutamine synthetase/guanido kinase"/>
    <property type="match status" value="1"/>
</dbReference>
<evidence type="ECO:0000313" key="8">
    <source>
        <dbReference type="Proteomes" id="UP000276133"/>
    </source>
</evidence>
<dbReference type="InterPro" id="IPR023168">
    <property type="entry name" value="GatB_Yqey_C_2"/>
</dbReference>
<reference evidence="7 8" key="1">
    <citation type="journal article" date="2018" name="Sci. Rep.">
        <title>Genomic signatures of local adaptation to the degree of environmental predictability in rotifers.</title>
        <authorList>
            <person name="Franch-Gras L."/>
            <person name="Hahn C."/>
            <person name="Garcia-Roger E.M."/>
            <person name="Carmona M.J."/>
            <person name="Serra M."/>
            <person name="Gomez A."/>
        </authorList>
    </citation>
    <scope>NUCLEOTIDE SEQUENCE [LARGE SCALE GENOMIC DNA]</scope>
    <source>
        <strain evidence="7">HYR1</strain>
    </source>
</reference>
<comment type="catalytic activity">
    <reaction evidence="5">
        <text>L-glutamyl-tRNA(Gln) + L-glutamine + ATP + H2O = L-glutaminyl-tRNA(Gln) + L-glutamate + ADP + phosphate + H(+)</text>
        <dbReference type="Rhea" id="RHEA:17521"/>
        <dbReference type="Rhea" id="RHEA-COMP:9681"/>
        <dbReference type="Rhea" id="RHEA-COMP:9684"/>
        <dbReference type="ChEBI" id="CHEBI:15377"/>
        <dbReference type="ChEBI" id="CHEBI:15378"/>
        <dbReference type="ChEBI" id="CHEBI:29985"/>
        <dbReference type="ChEBI" id="CHEBI:30616"/>
        <dbReference type="ChEBI" id="CHEBI:43474"/>
        <dbReference type="ChEBI" id="CHEBI:58359"/>
        <dbReference type="ChEBI" id="CHEBI:78520"/>
        <dbReference type="ChEBI" id="CHEBI:78521"/>
        <dbReference type="ChEBI" id="CHEBI:456216"/>
    </reaction>
</comment>
<dbReference type="PROSITE" id="PS01234">
    <property type="entry name" value="GATB"/>
    <property type="match status" value="1"/>
</dbReference>
<keyword evidence="1 5" id="KW-0436">Ligase</keyword>
<comment type="caution">
    <text evidence="7">The sequence shown here is derived from an EMBL/GenBank/DDBJ whole genome shotgun (WGS) entry which is preliminary data.</text>
</comment>
<dbReference type="PANTHER" id="PTHR11659">
    <property type="entry name" value="GLUTAMYL-TRNA GLN AMIDOTRANSFERASE SUBUNIT B MITOCHONDRIAL AND PROKARYOTIC PET112-RELATED"/>
    <property type="match status" value="1"/>
</dbReference>
<dbReference type="Gene3D" id="1.10.10.410">
    <property type="match status" value="1"/>
</dbReference>
<gene>
    <name evidence="7" type="ORF">BpHYR1_026981</name>
</gene>
<accession>A0A3M7SPV0</accession>